<name>A0A286U6I6_9AGAM</name>
<protein>
    <submittedName>
        <fullName evidence="1">Uncharacterized protein</fullName>
    </submittedName>
</protein>
<accession>A0A286U6I6</accession>
<dbReference type="OrthoDB" id="3154249at2759"/>
<dbReference type="EMBL" id="NBII01000010">
    <property type="protein sequence ID" value="PAV15183.1"/>
    <property type="molecule type" value="Genomic_DNA"/>
</dbReference>
<organism evidence="1 2">
    <name type="scientific">Pyrrhoderma noxium</name>
    <dbReference type="NCBI Taxonomy" id="2282107"/>
    <lineage>
        <taxon>Eukaryota</taxon>
        <taxon>Fungi</taxon>
        <taxon>Dikarya</taxon>
        <taxon>Basidiomycota</taxon>
        <taxon>Agaricomycotina</taxon>
        <taxon>Agaricomycetes</taxon>
        <taxon>Hymenochaetales</taxon>
        <taxon>Hymenochaetaceae</taxon>
        <taxon>Pyrrhoderma</taxon>
    </lineage>
</organism>
<dbReference type="AlphaFoldDB" id="A0A286U6I6"/>
<evidence type="ECO:0000313" key="1">
    <source>
        <dbReference type="EMBL" id="PAV15183.1"/>
    </source>
</evidence>
<sequence>MSSTTPMSPISPSRTSADRHAQLLTPISHFPSRMLPPPGTTPRVLPSTASRVLAPGTAVEVRRFNIRTCQWMPWVSGIVLARRCERFHAGLEVEMYDVRASCPQIGTWVETYIPYVGELRDGNVYFPSDDAKDMYSRIADMKKVFACVGEPNSQGSVTQTWVPALVTSRRSDPHLHVLILAGPLKGQTRTGAPSILPYTPETAAAIRKTGQSICLEIGSD</sequence>
<gene>
    <name evidence="1" type="ORF">PNOK_0894400</name>
</gene>
<dbReference type="Proteomes" id="UP000217199">
    <property type="component" value="Unassembled WGS sequence"/>
</dbReference>
<proteinExistence type="predicted"/>
<keyword evidence="2" id="KW-1185">Reference proteome</keyword>
<evidence type="ECO:0000313" key="2">
    <source>
        <dbReference type="Proteomes" id="UP000217199"/>
    </source>
</evidence>
<reference evidence="1 2" key="1">
    <citation type="journal article" date="2017" name="Mol. Ecol.">
        <title>Comparative and population genomic landscape of Phellinus noxius: A hypervariable fungus causing root rot in trees.</title>
        <authorList>
            <person name="Chung C.L."/>
            <person name="Lee T.J."/>
            <person name="Akiba M."/>
            <person name="Lee H.H."/>
            <person name="Kuo T.H."/>
            <person name="Liu D."/>
            <person name="Ke H.M."/>
            <person name="Yokoi T."/>
            <person name="Roa M.B."/>
            <person name="Lu M.J."/>
            <person name="Chang Y.Y."/>
            <person name="Ann P.J."/>
            <person name="Tsai J.N."/>
            <person name="Chen C.Y."/>
            <person name="Tzean S.S."/>
            <person name="Ota Y."/>
            <person name="Hattori T."/>
            <person name="Sahashi N."/>
            <person name="Liou R.F."/>
            <person name="Kikuchi T."/>
            <person name="Tsai I.J."/>
        </authorList>
    </citation>
    <scope>NUCLEOTIDE SEQUENCE [LARGE SCALE GENOMIC DNA]</scope>
    <source>
        <strain evidence="1 2">FFPRI411160</strain>
    </source>
</reference>
<comment type="caution">
    <text evidence="1">The sequence shown here is derived from an EMBL/GenBank/DDBJ whole genome shotgun (WGS) entry which is preliminary data.</text>
</comment>
<dbReference type="InParanoid" id="A0A286U6I6"/>